<evidence type="ECO:0000256" key="1">
    <source>
        <dbReference type="SAM" id="MobiDB-lite"/>
    </source>
</evidence>
<protein>
    <submittedName>
        <fullName evidence="2">Uncharacterized protein</fullName>
    </submittedName>
</protein>
<feature type="non-terminal residue" evidence="2">
    <location>
        <position position="51"/>
    </location>
</feature>
<reference evidence="2" key="1">
    <citation type="journal article" date="2014" name="Front. Microbiol.">
        <title>High frequency of phylogenetically diverse reductive dehalogenase-homologous genes in deep subseafloor sedimentary metagenomes.</title>
        <authorList>
            <person name="Kawai M."/>
            <person name="Futagami T."/>
            <person name="Toyoda A."/>
            <person name="Takaki Y."/>
            <person name="Nishi S."/>
            <person name="Hori S."/>
            <person name="Arai W."/>
            <person name="Tsubouchi T."/>
            <person name="Morono Y."/>
            <person name="Uchiyama I."/>
            <person name="Ito T."/>
            <person name="Fujiyama A."/>
            <person name="Inagaki F."/>
            <person name="Takami H."/>
        </authorList>
    </citation>
    <scope>NUCLEOTIDE SEQUENCE</scope>
    <source>
        <strain evidence="2">Expedition CK06-06</strain>
    </source>
</reference>
<gene>
    <name evidence="2" type="ORF">S01H1_40462</name>
</gene>
<name>X0V4B1_9ZZZZ</name>
<organism evidence="2">
    <name type="scientific">marine sediment metagenome</name>
    <dbReference type="NCBI Taxonomy" id="412755"/>
    <lineage>
        <taxon>unclassified sequences</taxon>
        <taxon>metagenomes</taxon>
        <taxon>ecological metagenomes</taxon>
    </lineage>
</organism>
<comment type="caution">
    <text evidence="2">The sequence shown here is derived from an EMBL/GenBank/DDBJ whole genome shotgun (WGS) entry which is preliminary data.</text>
</comment>
<evidence type="ECO:0000313" key="2">
    <source>
        <dbReference type="EMBL" id="GAG06232.1"/>
    </source>
</evidence>
<sequence length="51" mass="5091">MVGVNPADGAGTGAHGQRLGRGSATEVPYALQQLTGADPGGGEKHVITVYQ</sequence>
<feature type="region of interest" description="Disordered" evidence="1">
    <location>
        <begin position="1"/>
        <end position="27"/>
    </location>
</feature>
<dbReference type="EMBL" id="BARS01025621">
    <property type="protein sequence ID" value="GAG06232.1"/>
    <property type="molecule type" value="Genomic_DNA"/>
</dbReference>
<proteinExistence type="predicted"/>
<dbReference type="AlphaFoldDB" id="X0V4B1"/>
<accession>X0V4B1</accession>